<organism evidence="1 2">
    <name type="scientific">Austropuccinia psidii MF-1</name>
    <dbReference type="NCBI Taxonomy" id="1389203"/>
    <lineage>
        <taxon>Eukaryota</taxon>
        <taxon>Fungi</taxon>
        <taxon>Dikarya</taxon>
        <taxon>Basidiomycota</taxon>
        <taxon>Pucciniomycotina</taxon>
        <taxon>Pucciniomycetes</taxon>
        <taxon>Pucciniales</taxon>
        <taxon>Sphaerophragmiaceae</taxon>
        <taxon>Austropuccinia</taxon>
    </lineage>
</organism>
<dbReference type="OrthoDB" id="3158924at2759"/>
<accession>A0A9Q3BZA1</accession>
<gene>
    <name evidence="1" type="ORF">O181_013145</name>
</gene>
<name>A0A9Q3BZA1_9BASI</name>
<protein>
    <submittedName>
        <fullName evidence="1">Uncharacterized protein</fullName>
    </submittedName>
</protein>
<dbReference type="Proteomes" id="UP000765509">
    <property type="component" value="Unassembled WGS sequence"/>
</dbReference>
<evidence type="ECO:0000313" key="1">
    <source>
        <dbReference type="EMBL" id="MBW0473430.1"/>
    </source>
</evidence>
<dbReference type="AlphaFoldDB" id="A0A9Q3BZA1"/>
<evidence type="ECO:0000313" key="2">
    <source>
        <dbReference type="Proteomes" id="UP000765509"/>
    </source>
</evidence>
<proteinExistence type="predicted"/>
<sequence>MINALHGPNAVKLELTGELMSKQPNFPVSLIKPYSFSDKDLFLPRNKPPLEIPPLEEGEEKKIVKFLKERRTRNKKEREYLVRYRNPTQEDGCLLGKI</sequence>
<comment type="caution">
    <text evidence="1">The sequence shown here is derived from an EMBL/GenBank/DDBJ whole genome shotgun (WGS) entry which is preliminary data.</text>
</comment>
<reference evidence="1" key="1">
    <citation type="submission" date="2021-03" db="EMBL/GenBank/DDBJ databases">
        <title>Draft genome sequence of rust myrtle Austropuccinia psidii MF-1, a brazilian biotype.</title>
        <authorList>
            <person name="Quecine M.C."/>
            <person name="Pachon D.M.R."/>
            <person name="Bonatelli M.L."/>
            <person name="Correr F.H."/>
            <person name="Franceschini L.M."/>
            <person name="Leite T.F."/>
            <person name="Margarido G.R.A."/>
            <person name="Almeida C.A."/>
            <person name="Ferrarezi J.A."/>
            <person name="Labate C.A."/>
        </authorList>
    </citation>
    <scope>NUCLEOTIDE SEQUENCE</scope>
    <source>
        <strain evidence="1">MF-1</strain>
    </source>
</reference>
<dbReference type="EMBL" id="AVOT02003407">
    <property type="protein sequence ID" value="MBW0473430.1"/>
    <property type="molecule type" value="Genomic_DNA"/>
</dbReference>
<keyword evidence="2" id="KW-1185">Reference proteome</keyword>